<accession>A0A6L5Y7X1</accession>
<reference evidence="1 2" key="1">
    <citation type="submission" date="2019-08" db="EMBL/GenBank/DDBJ databases">
        <title>In-depth cultivation of the pig gut microbiome towards novel bacterial diversity and tailored functional studies.</title>
        <authorList>
            <person name="Wylensek D."/>
            <person name="Hitch T.C.A."/>
            <person name="Clavel T."/>
        </authorList>
    </citation>
    <scope>NUCLEOTIDE SEQUENCE [LARGE SCALE GENOMIC DNA]</scope>
    <source>
        <strain evidence="1 2">WCA-MUC-591-APC-3H</strain>
    </source>
</reference>
<evidence type="ECO:0000313" key="1">
    <source>
        <dbReference type="EMBL" id="MST52779.1"/>
    </source>
</evidence>
<dbReference type="RefSeq" id="WP_154575158.1">
    <property type="nucleotide sequence ID" value="NZ_VUMZ01000015.1"/>
</dbReference>
<dbReference type="GeneID" id="303115809"/>
<keyword evidence="2" id="KW-1185">Reference proteome</keyword>
<gene>
    <name evidence="1" type="ORF">FYJ64_10790</name>
</gene>
<name>A0A6L5Y7X1_9FIRM</name>
<comment type="caution">
    <text evidence="1">The sequence shown here is derived from an EMBL/GenBank/DDBJ whole genome shotgun (WGS) entry which is preliminary data.</text>
</comment>
<dbReference type="EMBL" id="VUMZ01000015">
    <property type="protein sequence ID" value="MST52779.1"/>
    <property type="molecule type" value="Genomic_DNA"/>
</dbReference>
<proteinExistence type="predicted"/>
<organism evidence="1 2">
    <name type="scientific">Hornefia butyriciproducens</name>
    <dbReference type="NCBI Taxonomy" id="2652293"/>
    <lineage>
        <taxon>Bacteria</taxon>
        <taxon>Bacillati</taxon>
        <taxon>Bacillota</taxon>
        <taxon>Clostridia</taxon>
        <taxon>Peptostreptococcales</taxon>
        <taxon>Anaerovoracaceae</taxon>
        <taxon>Hornefia</taxon>
    </lineage>
</organism>
<protein>
    <submittedName>
        <fullName evidence="1">Uncharacterized protein</fullName>
    </submittedName>
</protein>
<sequence>MIVDLLNRKIEELKELRRLESIKANKALQEATDLKYQAFVKEMHQAIDTVYYADKELGFIVSPDTKTQINGMLVAAQEVTKSGFADKDLLASAQTALKNTQNAIRKEWSSHFTIITSTTTSTLKAINAIDTERVSKCLSNINSAEIWGDDKDKLSNLKDALSEAKTLIQSLNLDDGIISFLTKMNAGQATINDLDEIVLDWIRKEGLESRIKLKFS</sequence>
<dbReference type="AlphaFoldDB" id="A0A6L5Y7X1"/>
<evidence type="ECO:0000313" key="2">
    <source>
        <dbReference type="Proteomes" id="UP000474676"/>
    </source>
</evidence>
<dbReference type="Proteomes" id="UP000474676">
    <property type="component" value="Unassembled WGS sequence"/>
</dbReference>